<accession>A0A0B7GUU5</accession>
<dbReference type="PANTHER" id="PTHR14226:SF29">
    <property type="entry name" value="NEUROPATHY TARGET ESTERASE SWS"/>
    <property type="match status" value="1"/>
</dbReference>
<feature type="active site" description="Proton acceptor" evidence="4">
    <location>
        <position position="173"/>
    </location>
</feature>
<comment type="caution">
    <text evidence="4">Lacks conserved residue(s) required for the propagation of feature annotation.</text>
</comment>
<dbReference type="EMBL" id="CDNC01000023">
    <property type="protein sequence ID" value="CEM62268.1"/>
    <property type="molecule type" value="Genomic_DNA"/>
</dbReference>
<dbReference type="InterPro" id="IPR050301">
    <property type="entry name" value="NTE"/>
</dbReference>
<reference evidence="7" key="1">
    <citation type="submission" date="2015-01" db="EMBL/GenBank/DDBJ databases">
        <authorList>
            <person name="Manzoor Shahid"/>
            <person name="Zubair Saima"/>
        </authorList>
    </citation>
    <scope>NUCLEOTIDE SEQUENCE [LARGE SCALE GENOMIC DNA]</scope>
    <source>
        <strain evidence="7">V1</strain>
    </source>
</reference>
<evidence type="ECO:0000313" key="7">
    <source>
        <dbReference type="Proteomes" id="UP000042527"/>
    </source>
</evidence>
<dbReference type="AlphaFoldDB" id="A0A0B7GUU5"/>
<dbReference type="RefSeq" id="WP_044634750.1">
    <property type="nucleotide sequence ID" value="NZ_CDNC01000023.1"/>
</dbReference>
<organism evidence="6 7">
    <name type="scientific">Treponema phagedenis</name>
    <dbReference type="NCBI Taxonomy" id="162"/>
    <lineage>
        <taxon>Bacteria</taxon>
        <taxon>Pseudomonadati</taxon>
        <taxon>Spirochaetota</taxon>
        <taxon>Spirochaetia</taxon>
        <taxon>Spirochaetales</taxon>
        <taxon>Treponemataceae</taxon>
        <taxon>Treponema</taxon>
    </lineage>
</organism>
<evidence type="ECO:0000259" key="5">
    <source>
        <dbReference type="PROSITE" id="PS51635"/>
    </source>
</evidence>
<evidence type="ECO:0000256" key="3">
    <source>
        <dbReference type="ARBA" id="ARBA00023098"/>
    </source>
</evidence>
<evidence type="ECO:0000313" key="6">
    <source>
        <dbReference type="EMBL" id="CEM62268.1"/>
    </source>
</evidence>
<evidence type="ECO:0000256" key="1">
    <source>
        <dbReference type="ARBA" id="ARBA00022801"/>
    </source>
</evidence>
<dbReference type="GeneID" id="57752133"/>
<feature type="domain" description="PNPLA" evidence="5">
    <location>
        <begin position="5"/>
        <end position="186"/>
    </location>
</feature>
<dbReference type="InterPro" id="IPR016035">
    <property type="entry name" value="Acyl_Trfase/lysoPLipase"/>
</dbReference>
<name>A0A0B7GUU5_TREPH</name>
<gene>
    <name evidence="6" type="ORF">TPHV1_30163</name>
</gene>
<keyword evidence="7" id="KW-1185">Reference proteome</keyword>
<dbReference type="GO" id="GO:0016787">
    <property type="term" value="F:hydrolase activity"/>
    <property type="evidence" value="ECO:0007669"/>
    <property type="project" value="UniProtKB-UniRule"/>
</dbReference>
<dbReference type="PROSITE" id="PS51635">
    <property type="entry name" value="PNPLA"/>
    <property type="match status" value="1"/>
</dbReference>
<dbReference type="SUPFAM" id="SSF52151">
    <property type="entry name" value="FabD/lysophospholipase-like"/>
    <property type="match status" value="1"/>
</dbReference>
<dbReference type="OrthoDB" id="9770965at2"/>
<dbReference type="PANTHER" id="PTHR14226">
    <property type="entry name" value="NEUROPATHY TARGET ESTERASE/SWISS CHEESE D.MELANOGASTER"/>
    <property type="match status" value="1"/>
</dbReference>
<feature type="active site" description="Nucleophile" evidence="4">
    <location>
        <position position="39"/>
    </location>
</feature>
<proteinExistence type="predicted"/>
<evidence type="ECO:0000256" key="4">
    <source>
        <dbReference type="PROSITE-ProRule" id="PRU01161"/>
    </source>
</evidence>
<dbReference type="CDD" id="cd07205">
    <property type="entry name" value="Pat_PNPLA6_PNPLA7_NTE1_like"/>
    <property type="match status" value="1"/>
</dbReference>
<keyword evidence="2 4" id="KW-0442">Lipid degradation</keyword>
<sequence length="298" mass="33007">MDWALVLSGGGARGIAHIGLLTALEELNFPKPSCIVGCSMGAIIGGLYSLGVSPSEMEYFFVSDFNVSDYVGAKQFNALPNISKILQLGSGLTNLITKLGADTGERIFRLLKKLSKNKSFSDCYIPFYCNAVDICTGKEKVFSEGSIAAAMRASSAYPGVFSPFKSENTYFVDGCILNNTPVWIARKEGFSNILAITLGTFQHQELKSFMNGFDIIMRCLDCATHHYELLPEDYPTAVLDIDTKTKSIDFSNTRNLVNIGYSAVMQNEKMLNNFFNSGLLGNFYRRKLEKKTKERFLL</sequence>
<feature type="short sequence motif" description="GXSXG" evidence="4">
    <location>
        <begin position="37"/>
        <end position="41"/>
    </location>
</feature>
<feature type="short sequence motif" description="GXGXXG" evidence="4">
    <location>
        <begin position="9"/>
        <end position="14"/>
    </location>
</feature>
<keyword evidence="1 4" id="KW-0378">Hydrolase</keyword>
<dbReference type="GO" id="GO:0016042">
    <property type="term" value="P:lipid catabolic process"/>
    <property type="evidence" value="ECO:0007669"/>
    <property type="project" value="UniProtKB-UniRule"/>
</dbReference>
<dbReference type="InterPro" id="IPR002641">
    <property type="entry name" value="PNPLA_dom"/>
</dbReference>
<dbReference type="Proteomes" id="UP000042527">
    <property type="component" value="Unassembled WGS sequence"/>
</dbReference>
<protein>
    <submittedName>
        <fullName evidence="6">Phospholipase, patatin family</fullName>
    </submittedName>
</protein>
<dbReference type="Gene3D" id="3.40.1090.10">
    <property type="entry name" value="Cytosolic phospholipase A2 catalytic domain"/>
    <property type="match status" value="1"/>
</dbReference>
<evidence type="ECO:0000256" key="2">
    <source>
        <dbReference type="ARBA" id="ARBA00022963"/>
    </source>
</evidence>
<keyword evidence="3 4" id="KW-0443">Lipid metabolism</keyword>
<dbReference type="Pfam" id="PF01734">
    <property type="entry name" value="Patatin"/>
    <property type="match status" value="1"/>
</dbReference>